<reference evidence="3" key="1">
    <citation type="journal article" date="2019" name="Int. J. Syst. Evol. Microbiol.">
        <title>The Global Catalogue of Microorganisms (GCM) 10K type strain sequencing project: providing services to taxonomists for standard genome sequencing and annotation.</title>
        <authorList>
            <consortium name="The Broad Institute Genomics Platform"/>
            <consortium name="The Broad Institute Genome Sequencing Center for Infectious Disease"/>
            <person name="Wu L."/>
            <person name="Ma J."/>
        </authorList>
    </citation>
    <scope>NUCLEOTIDE SEQUENCE [LARGE SCALE GENOMIC DNA]</scope>
    <source>
        <strain evidence="3">CCUG 55608</strain>
    </source>
</reference>
<dbReference type="EMBL" id="JBHTLP010000002">
    <property type="protein sequence ID" value="MFD1140328.1"/>
    <property type="molecule type" value="Genomic_DNA"/>
</dbReference>
<feature type="region of interest" description="Disordered" evidence="1">
    <location>
        <begin position="230"/>
        <end position="258"/>
    </location>
</feature>
<keyword evidence="3" id="KW-1185">Reference proteome</keyword>
<feature type="compositionally biased region" description="Polar residues" evidence="1">
    <location>
        <begin position="237"/>
        <end position="256"/>
    </location>
</feature>
<dbReference type="RefSeq" id="WP_265989610.1">
    <property type="nucleotide sequence ID" value="NZ_CP110973.1"/>
</dbReference>
<dbReference type="Pfam" id="PF20245">
    <property type="entry name" value="DUF6600"/>
    <property type="match status" value="1"/>
</dbReference>
<comment type="caution">
    <text evidence="2">The sequence shown here is derived from an EMBL/GenBank/DDBJ whole genome shotgun (WGS) entry which is preliminary data.</text>
</comment>
<proteinExistence type="predicted"/>
<protein>
    <submittedName>
        <fullName evidence="2">DUF6600 domain-containing protein</fullName>
    </submittedName>
</protein>
<evidence type="ECO:0000256" key="1">
    <source>
        <dbReference type="SAM" id="MobiDB-lite"/>
    </source>
</evidence>
<evidence type="ECO:0000313" key="2">
    <source>
        <dbReference type="EMBL" id="MFD1140328.1"/>
    </source>
</evidence>
<evidence type="ECO:0000313" key="3">
    <source>
        <dbReference type="Proteomes" id="UP001597116"/>
    </source>
</evidence>
<gene>
    <name evidence="2" type="ORF">ACFQ4C_04380</name>
</gene>
<name>A0ABW3Q3R4_9BACT</name>
<dbReference type="Proteomes" id="UP001597116">
    <property type="component" value="Unassembled WGS sequence"/>
</dbReference>
<accession>A0ABW3Q3R4</accession>
<sequence>MKTRPILPAFGIFIFFFIALVGPQKTVAQPGVDIPVESFYDELAPYGEWVRNPEYGQVWMPEVNDDFQPYATNGHWAVTEYGNTWVSDYDWGWAPFHYGRWLFDDYYGRWIWVPDSEWGPAWVSWRSGGGYYGWAPLGPGMGINVNININLPFNYWTFVPQVYFTSPRVYSYCVPRTRVVNVYHNTTIINNVYRYNNRSYGYGPRREEIERYTRRNVPVYRANEVIRRTNAGPRGSYGSSYSTDRFNNRGSYTYNGNRRGEVAENNRIEDRAGWGAYPGSRGNGSYNRPDGFNSRPGNANRPDFGNRPNPENNNRPDFGNRPNTDHNSVERPSRNDWNGNRSNRFETPSENRGNPGYAPRTNSPSFERRSENRSFQQPEPSNRREGWSGNRGFEGTPQRVERSRESFPQRSADSAPRPYQERQNSAGRGDGGGSRRGPN</sequence>
<feature type="region of interest" description="Disordered" evidence="1">
    <location>
        <begin position="272"/>
        <end position="439"/>
    </location>
</feature>
<feature type="compositionally biased region" description="Low complexity" evidence="1">
    <location>
        <begin position="306"/>
        <end position="316"/>
    </location>
</feature>
<feature type="compositionally biased region" description="Basic and acidic residues" evidence="1">
    <location>
        <begin position="323"/>
        <end position="334"/>
    </location>
</feature>
<feature type="compositionally biased region" description="Gly residues" evidence="1">
    <location>
        <begin position="428"/>
        <end position="439"/>
    </location>
</feature>
<organism evidence="2 3">
    <name type="scientific">Larkinella insperata</name>
    <dbReference type="NCBI Taxonomy" id="332158"/>
    <lineage>
        <taxon>Bacteria</taxon>
        <taxon>Pseudomonadati</taxon>
        <taxon>Bacteroidota</taxon>
        <taxon>Cytophagia</taxon>
        <taxon>Cytophagales</taxon>
        <taxon>Spirosomataceae</taxon>
        <taxon>Larkinella</taxon>
    </lineage>
</organism>
<dbReference type="InterPro" id="IPR046535">
    <property type="entry name" value="DUF6600"/>
</dbReference>